<dbReference type="EMBL" id="LAZR01015631">
    <property type="protein sequence ID" value="KKM08071.1"/>
    <property type="molecule type" value="Genomic_DNA"/>
</dbReference>
<evidence type="ECO:0000313" key="1">
    <source>
        <dbReference type="EMBL" id="KKM08071.1"/>
    </source>
</evidence>
<evidence type="ECO:0008006" key="2">
    <source>
        <dbReference type="Google" id="ProtNLM"/>
    </source>
</evidence>
<accession>A0A0F9JR59</accession>
<dbReference type="AlphaFoldDB" id="A0A0F9JR59"/>
<protein>
    <recommendedName>
        <fullName evidence="2">Zinc-ribbon domain-containing protein</fullName>
    </recommendedName>
</protein>
<organism evidence="1">
    <name type="scientific">marine sediment metagenome</name>
    <dbReference type="NCBI Taxonomy" id="412755"/>
    <lineage>
        <taxon>unclassified sequences</taxon>
        <taxon>metagenomes</taxon>
        <taxon>ecological metagenomes</taxon>
    </lineage>
</organism>
<gene>
    <name evidence="1" type="ORF">LCGC14_1727570</name>
</gene>
<reference evidence="1" key="1">
    <citation type="journal article" date="2015" name="Nature">
        <title>Complex archaea that bridge the gap between prokaryotes and eukaryotes.</title>
        <authorList>
            <person name="Spang A."/>
            <person name="Saw J.H."/>
            <person name="Jorgensen S.L."/>
            <person name="Zaremba-Niedzwiedzka K."/>
            <person name="Martijn J."/>
            <person name="Lind A.E."/>
            <person name="van Eijk R."/>
            <person name="Schleper C."/>
            <person name="Guy L."/>
            <person name="Ettema T.J."/>
        </authorList>
    </citation>
    <scope>NUCLEOTIDE SEQUENCE</scope>
</reference>
<sequence length="589" mass="68997">MTDGDNTHESTQNKSRRTIKFDNAYHEKFGGYTGIVINHLSIKIVNNNKKINKKALSLFNSALGNGLKPSDLDVSSAGVLSIVFIYFSLLFYDYTRIKDKALSYGTIYRSLGQDLQTIGVSNCKSRNLGIISKFLPENLRAKYKMYYSKKLYTGRLSFEEFINFIKELGLKKTSIEGKALSPNLNYDKQKINDYQELTSQEYYDLIVNKKGTEVRIPVWCGRCKHTPWEGILSNLLQGKWCRKCVDEKKITFSLERLKEIARTRGREETGVEGIILDSQYGNKELTQGTYDRLTYKKSPGKTHFWWNCRIKGHPPWKALPSHIFRDKTWCPICKMGLYTHSELIKLAKIRGREETGVEGKILDSKNCDKELTLETYNRLTVDKKTSEVSFWWSCENGHPPFKNSPPNIRRGQWCTICSHAEGKFEKIVRDQFEKVFRVYFPEEYLRDLNLKYTEMNIDLDLSKEKEKIKFVGYKVNFCNPGRFRIYDGKMRFDGYAEFAINGKLIKIAFEYNGIQHYEFPNFWFGDSTDGFQSWLKYIERDQIKKEICKLNNIYLIEIPYYIDRALEHPEKIRSYIINQFELITGIKLY</sequence>
<proteinExistence type="predicted"/>
<comment type="caution">
    <text evidence="1">The sequence shown here is derived from an EMBL/GenBank/DDBJ whole genome shotgun (WGS) entry which is preliminary data.</text>
</comment>
<name>A0A0F9JR59_9ZZZZ</name>